<organism evidence="1 2">
    <name type="scientific">Pseudovirgaria hyperparasitica</name>
    <dbReference type="NCBI Taxonomy" id="470096"/>
    <lineage>
        <taxon>Eukaryota</taxon>
        <taxon>Fungi</taxon>
        <taxon>Dikarya</taxon>
        <taxon>Ascomycota</taxon>
        <taxon>Pezizomycotina</taxon>
        <taxon>Dothideomycetes</taxon>
        <taxon>Dothideomycetes incertae sedis</taxon>
        <taxon>Acrospermales</taxon>
        <taxon>Acrospermaceae</taxon>
        <taxon>Pseudovirgaria</taxon>
    </lineage>
</organism>
<dbReference type="GeneID" id="54484889"/>
<dbReference type="Proteomes" id="UP000799437">
    <property type="component" value="Unassembled WGS sequence"/>
</dbReference>
<accession>A0A6A6WB27</accession>
<dbReference type="AlphaFoldDB" id="A0A6A6WB27"/>
<keyword evidence="2" id="KW-1185">Reference proteome</keyword>
<dbReference type="RefSeq" id="XP_033601840.1">
    <property type="nucleotide sequence ID" value="XM_033743835.1"/>
</dbReference>
<sequence>MTDPMTTGQGFLSETMIQEALREGLGYITGNMFHAEEEDRTIRFVGAFIRISKRGTKPLELTDIAEIREFRIPAGYYAEVIDGYAKLTKCGPSPVFGESCNPQTDQPSN</sequence>
<name>A0A6A6WB27_9PEZI</name>
<protein>
    <submittedName>
        <fullName evidence="1">Uncharacterized protein</fullName>
    </submittedName>
</protein>
<gene>
    <name evidence="1" type="ORF">EJ05DRAFT_475603</name>
</gene>
<dbReference type="EMBL" id="ML996570">
    <property type="protein sequence ID" value="KAF2759389.1"/>
    <property type="molecule type" value="Genomic_DNA"/>
</dbReference>
<evidence type="ECO:0000313" key="1">
    <source>
        <dbReference type="EMBL" id="KAF2759389.1"/>
    </source>
</evidence>
<proteinExistence type="predicted"/>
<reference evidence="1" key="1">
    <citation type="journal article" date="2020" name="Stud. Mycol.">
        <title>101 Dothideomycetes genomes: a test case for predicting lifestyles and emergence of pathogens.</title>
        <authorList>
            <person name="Haridas S."/>
            <person name="Albert R."/>
            <person name="Binder M."/>
            <person name="Bloem J."/>
            <person name="Labutti K."/>
            <person name="Salamov A."/>
            <person name="Andreopoulos B."/>
            <person name="Baker S."/>
            <person name="Barry K."/>
            <person name="Bills G."/>
            <person name="Bluhm B."/>
            <person name="Cannon C."/>
            <person name="Castanera R."/>
            <person name="Culley D."/>
            <person name="Daum C."/>
            <person name="Ezra D."/>
            <person name="Gonzalez J."/>
            <person name="Henrissat B."/>
            <person name="Kuo A."/>
            <person name="Liang C."/>
            <person name="Lipzen A."/>
            <person name="Lutzoni F."/>
            <person name="Magnuson J."/>
            <person name="Mondo S."/>
            <person name="Nolan M."/>
            <person name="Ohm R."/>
            <person name="Pangilinan J."/>
            <person name="Park H.-J."/>
            <person name="Ramirez L."/>
            <person name="Alfaro M."/>
            <person name="Sun H."/>
            <person name="Tritt A."/>
            <person name="Yoshinaga Y."/>
            <person name="Zwiers L.-H."/>
            <person name="Turgeon B."/>
            <person name="Goodwin S."/>
            <person name="Spatafora J."/>
            <person name="Crous P."/>
            <person name="Grigoriev I."/>
        </authorList>
    </citation>
    <scope>NUCLEOTIDE SEQUENCE</scope>
    <source>
        <strain evidence="1">CBS 121739</strain>
    </source>
</reference>
<evidence type="ECO:0000313" key="2">
    <source>
        <dbReference type="Proteomes" id="UP000799437"/>
    </source>
</evidence>